<dbReference type="SMART" id="SM00842">
    <property type="entry name" value="FtsA"/>
    <property type="match status" value="1"/>
</dbReference>
<accession>A0ABU7LQY1</accession>
<gene>
    <name evidence="5 8" type="primary">ftsA</name>
    <name evidence="8" type="ORF">V0U79_08050</name>
</gene>
<dbReference type="Pfam" id="PF14450">
    <property type="entry name" value="FtsA"/>
    <property type="match status" value="1"/>
</dbReference>
<proteinExistence type="inferred from homology"/>
<comment type="caution">
    <text evidence="8">The sequence shown here is derived from an EMBL/GenBank/DDBJ whole genome shotgun (WGS) entry which is preliminary data.</text>
</comment>
<comment type="subcellular location">
    <subcellularLocation>
        <location evidence="5">Cell membrane</location>
        <topology evidence="5">Peripheral membrane protein</topology>
        <orientation evidence="5">Cytoplasmic side</orientation>
    </subcellularLocation>
    <text evidence="5">Localizes to the Z ring in an FtsZ-dependent manner. Targeted to the membrane through a conserved C-terminal amphipathic helix.</text>
</comment>
<evidence type="ECO:0000256" key="1">
    <source>
        <dbReference type="ARBA" id="ARBA00022475"/>
    </source>
</evidence>
<dbReference type="Pfam" id="PF02491">
    <property type="entry name" value="SHS2_FTSA"/>
    <property type="match status" value="1"/>
</dbReference>
<dbReference type="InterPro" id="IPR020823">
    <property type="entry name" value="Cell_div_FtsA"/>
</dbReference>
<dbReference type="Proteomes" id="UP001354971">
    <property type="component" value="Unassembled WGS sequence"/>
</dbReference>
<dbReference type="InterPro" id="IPR043129">
    <property type="entry name" value="ATPase_NBD"/>
</dbReference>
<organism evidence="8 9">
    <name type="scientific">Hyphobacterium lacteum</name>
    <dbReference type="NCBI Taxonomy" id="3116575"/>
    <lineage>
        <taxon>Bacteria</taxon>
        <taxon>Pseudomonadati</taxon>
        <taxon>Pseudomonadota</taxon>
        <taxon>Alphaproteobacteria</taxon>
        <taxon>Maricaulales</taxon>
        <taxon>Maricaulaceae</taxon>
        <taxon>Hyphobacterium</taxon>
    </lineage>
</organism>
<dbReference type="RefSeq" id="WP_330198979.1">
    <property type="nucleotide sequence ID" value="NZ_JAZDRP010000004.1"/>
</dbReference>
<protein>
    <recommendedName>
        <fullName evidence="5 6">Cell division protein FtsA</fullName>
    </recommendedName>
</protein>
<keyword evidence="9" id="KW-1185">Reference proteome</keyword>
<dbReference type="PIRSF" id="PIRSF003101">
    <property type="entry name" value="FtsA"/>
    <property type="match status" value="1"/>
</dbReference>
<evidence type="ECO:0000256" key="4">
    <source>
        <dbReference type="ARBA" id="ARBA00023306"/>
    </source>
</evidence>
<keyword evidence="1 5" id="KW-1003">Cell membrane</keyword>
<dbReference type="EMBL" id="JAZDRP010000004">
    <property type="protein sequence ID" value="MEE2526316.1"/>
    <property type="molecule type" value="Genomic_DNA"/>
</dbReference>
<evidence type="ECO:0000313" key="9">
    <source>
        <dbReference type="Proteomes" id="UP001354971"/>
    </source>
</evidence>
<comment type="subunit">
    <text evidence="5">Self-interacts. Interacts with FtsZ.</text>
</comment>
<evidence type="ECO:0000256" key="2">
    <source>
        <dbReference type="ARBA" id="ARBA00022618"/>
    </source>
</evidence>
<comment type="function">
    <text evidence="5 6">Cell division protein that is involved in the assembly of the Z ring. May serve as a membrane anchor for the Z ring.</text>
</comment>
<evidence type="ECO:0000259" key="7">
    <source>
        <dbReference type="SMART" id="SM00842"/>
    </source>
</evidence>
<keyword evidence="3 5" id="KW-0472">Membrane</keyword>
<dbReference type="HAMAP" id="MF_02033">
    <property type="entry name" value="FtsA"/>
    <property type="match status" value="1"/>
</dbReference>
<sequence length="437" mass="46607">MSLFDLFGNSKVQSGTPNRPGVCAALDLGSSKTVCFISRAEQTAEGPRPRIIGVGHQSARGMKGGVISDLELARKNIRETVQRAEKMAGVAVSQVSVALTASRARGEGITLESPIARSEITERDMRRLQDAAIAEFQRPDEVILHAIVVSWVVDGRDEVSDPRGMYGRNLAVNMHIVTSPVGPLRNLLNCLEACHLDLRAVVASPYAAGLAALTDDEIELGATLIDMGAETTSAAVFSHGTLARLTAAPVGGRHVTSDLARGLQTPLTSAERIKILYGSALESPSDDRQMIEVPPVTGEGDRMNSAPRSMLNSIIRPRLEETFELLRDKLDVDGRLDQNHRVVLTGAAAQLPGARELASRIFGRSARLAAPHGLSGMGDAVSGPGFSVVSGIILRETRGAAEAFYGPPKLNAGRVRGKSRRSASAPSSVWRWLAESF</sequence>
<dbReference type="Gene3D" id="3.30.1490.110">
    <property type="match status" value="1"/>
</dbReference>
<keyword evidence="2 5" id="KW-0132">Cell division</keyword>
<evidence type="ECO:0000256" key="5">
    <source>
        <dbReference type="HAMAP-Rule" id="MF_02033"/>
    </source>
</evidence>
<evidence type="ECO:0000256" key="3">
    <source>
        <dbReference type="ARBA" id="ARBA00023136"/>
    </source>
</evidence>
<dbReference type="GO" id="GO:0051301">
    <property type="term" value="P:cell division"/>
    <property type="evidence" value="ECO:0007669"/>
    <property type="project" value="UniProtKB-KW"/>
</dbReference>
<evidence type="ECO:0000313" key="8">
    <source>
        <dbReference type="EMBL" id="MEE2526316.1"/>
    </source>
</evidence>
<keyword evidence="4 5" id="KW-0131">Cell cycle</keyword>
<feature type="domain" description="SHS2" evidence="7">
    <location>
        <begin position="23"/>
        <end position="212"/>
    </location>
</feature>
<comment type="similarity">
    <text evidence="5 6">Belongs to the FtsA/MreB family.</text>
</comment>
<reference evidence="8 9" key="1">
    <citation type="submission" date="2024-01" db="EMBL/GenBank/DDBJ databases">
        <title>Hyphobacterium bacterium isolated from marine sediment.</title>
        <authorList>
            <person name="Zhao S."/>
        </authorList>
    </citation>
    <scope>NUCLEOTIDE SEQUENCE [LARGE SCALE GENOMIC DNA]</scope>
    <source>
        <strain evidence="9">HN65</strain>
    </source>
</reference>
<dbReference type="InterPro" id="IPR003494">
    <property type="entry name" value="SHS2_FtsA"/>
</dbReference>
<dbReference type="SUPFAM" id="SSF53067">
    <property type="entry name" value="Actin-like ATPase domain"/>
    <property type="match status" value="2"/>
</dbReference>
<dbReference type="PANTHER" id="PTHR32432:SF4">
    <property type="entry name" value="CELL DIVISION PROTEIN FTSA"/>
    <property type="match status" value="1"/>
</dbReference>
<evidence type="ECO:0000256" key="6">
    <source>
        <dbReference type="PIRNR" id="PIRNR003101"/>
    </source>
</evidence>
<name>A0ABU7LQY1_9PROT</name>
<dbReference type="Gene3D" id="3.30.420.40">
    <property type="match status" value="2"/>
</dbReference>
<dbReference type="PANTHER" id="PTHR32432">
    <property type="entry name" value="CELL DIVISION PROTEIN FTSA-RELATED"/>
    <property type="match status" value="1"/>
</dbReference>
<dbReference type="CDD" id="cd24048">
    <property type="entry name" value="ASKHA_NBD_FtsA"/>
    <property type="match status" value="1"/>
</dbReference>
<dbReference type="InterPro" id="IPR050696">
    <property type="entry name" value="FtsA/MreB"/>
</dbReference>
<dbReference type="NCBIfam" id="TIGR01174">
    <property type="entry name" value="ftsA"/>
    <property type="match status" value="1"/>
</dbReference>